<accession>A0A5S6QVJ9</accession>
<evidence type="ECO:0000313" key="3">
    <source>
        <dbReference type="Proteomes" id="UP000046395"/>
    </source>
</evidence>
<keyword evidence="3" id="KW-1185">Reference proteome</keyword>
<evidence type="ECO:0000256" key="1">
    <source>
        <dbReference type="SAM" id="MobiDB-lite"/>
    </source>
</evidence>
<dbReference type="WBParaSite" id="TMUE_3000011275.1">
    <property type="protein sequence ID" value="TMUE_3000011275.1"/>
    <property type="gene ID" value="WBGene00301269"/>
</dbReference>
<name>A0A5S6QVJ9_TRIMR</name>
<proteinExistence type="predicted"/>
<feature type="chain" id="PRO_5024304400" evidence="2">
    <location>
        <begin position="23"/>
        <end position="100"/>
    </location>
</feature>
<keyword evidence="2" id="KW-0732">Signal</keyword>
<feature type="compositionally biased region" description="Basic and acidic residues" evidence="1">
    <location>
        <begin position="70"/>
        <end position="88"/>
    </location>
</feature>
<reference evidence="4" key="1">
    <citation type="submission" date="2019-12" db="UniProtKB">
        <authorList>
            <consortium name="WormBaseParasite"/>
        </authorList>
    </citation>
    <scope>IDENTIFICATION</scope>
</reference>
<evidence type="ECO:0000256" key="2">
    <source>
        <dbReference type="SAM" id="SignalP"/>
    </source>
</evidence>
<dbReference type="AlphaFoldDB" id="A0A5S6QVJ9"/>
<organism evidence="3 4">
    <name type="scientific">Trichuris muris</name>
    <name type="common">Mouse whipworm</name>
    <dbReference type="NCBI Taxonomy" id="70415"/>
    <lineage>
        <taxon>Eukaryota</taxon>
        <taxon>Metazoa</taxon>
        <taxon>Ecdysozoa</taxon>
        <taxon>Nematoda</taxon>
        <taxon>Enoplea</taxon>
        <taxon>Dorylaimia</taxon>
        <taxon>Trichinellida</taxon>
        <taxon>Trichuridae</taxon>
        <taxon>Trichuris</taxon>
    </lineage>
</organism>
<evidence type="ECO:0000313" key="4">
    <source>
        <dbReference type="WBParaSite" id="TMUE_3000011275.1"/>
    </source>
</evidence>
<protein>
    <submittedName>
        <fullName evidence="4">Secreted protein</fullName>
    </submittedName>
</protein>
<feature type="region of interest" description="Disordered" evidence="1">
    <location>
        <begin position="70"/>
        <end position="100"/>
    </location>
</feature>
<feature type="signal peptide" evidence="2">
    <location>
        <begin position="1"/>
        <end position="22"/>
    </location>
</feature>
<sequence>MHSCASLLTSTLLCVVMTPVLTDTEENVAPGALLPEGRYAVRDDVDVDRFERSDLRVRYPFDLSVVGDRTSETGDSHYDSGNHRESTFGRRIRSWTDSCT</sequence>
<dbReference type="Proteomes" id="UP000046395">
    <property type="component" value="Unassembled WGS sequence"/>
</dbReference>